<feature type="transmembrane region" description="Helical" evidence="6">
    <location>
        <begin position="165"/>
        <end position="188"/>
    </location>
</feature>
<evidence type="ECO:0000313" key="8">
    <source>
        <dbReference type="EMBL" id="PZX03707.1"/>
    </source>
</evidence>
<name>A0A2W7ME12_9BACI</name>
<dbReference type="Gene3D" id="1.20.1250.20">
    <property type="entry name" value="MFS general substrate transporter like domains"/>
    <property type="match status" value="1"/>
</dbReference>
<dbReference type="InterPro" id="IPR036259">
    <property type="entry name" value="MFS_trans_sf"/>
</dbReference>
<evidence type="ECO:0000256" key="1">
    <source>
        <dbReference type="ARBA" id="ARBA00004651"/>
    </source>
</evidence>
<dbReference type="InterPro" id="IPR011701">
    <property type="entry name" value="MFS"/>
</dbReference>
<proteinExistence type="predicted"/>
<dbReference type="PROSITE" id="PS00217">
    <property type="entry name" value="SUGAR_TRANSPORT_2"/>
    <property type="match status" value="1"/>
</dbReference>
<feature type="transmembrane region" description="Helical" evidence="6">
    <location>
        <begin position="332"/>
        <end position="354"/>
    </location>
</feature>
<evidence type="ECO:0000259" key="7">
    <source>
        <dbReference type="PROSITE" id="PS50850"/>
    </source>
</evidence>
<feature type="transmembrane region" description="Helical" evidence="6">
    <location>
        <begin position="79"/>
        <end position="96"/>
    </location>
</feature>
<feature type="domain" description="Major facilitator superfamily (MFS) profile" evidence="7">
    <location>
        <begin position="12"/>
        <end position="389"/>
    </location>
</feature>
<keyword evidence="3 6" id="KW-0812">Transmembrane</keyword>
<dbReference type="InterPro" id="IPR005829">
    <property type="entry name" value="Sugar_transporter_CS"/>
</dbReference>
<dbReference type="Pfam" id="PF07690">
    <property type="entry name" value="MFS_1"/>
    <property type="match status" value="1"/>
</dbReference>
<feature type="transmembrane region" description="Helical" evidence="6">
    <location>
        <begin position="213"/>
        <end position="237"/>
    </location>
</feature>
<feature type="transmembrane region" description="Helical" evidence="6">
    <location>
        <begin position="138"/>
        <end position="159"/>
    </location>
</feature>
<keyword evidence="5 6" id="KW-0472">Membrane</keyword>
<comment type="caution">
    <text evidence="8">The sequence shown here is derived from an EMBL/GenBank/DDBJ whole genome shotgun (WGS) entry which is preliminary data.</text>
</comment>
<keyword evidence="4 6" id="KW-1133">Transmembrane helix</keyword>
<dbReference type="Proteomes" id="UP000248646">
    <property type="component" value="Unassembled WGS sequence"/>
</dbReference>
<feature type="transmembrane region" description="Helical" evidence="6">
    <location>
        <begin position="366"/>
        <end position="384"/>
    </location>
</feature>
<evidence type="ECO:0000256" key="2">
    <source>
        <dbReference type="ARBA" id="ARBA00022448"/>
    </source>
</evidence>
<protein>
    <submittedName>
        <fullName evidence="8">Putative MFS family arabinose efflux permease</fullName>
    </submittedName>
</protein>
<dbReference type="InterPro" id="IPR020846">
    <property type="entry name" value="MFS_dom"/>
</dbReference>
<feature type="transmembrane region" description="Helical" evidence="6">
    <location>
        <begin position="243"/>
        <end position="261"/>
    </location>
</feature>
<dbReference type="PROSITE" id="PS00216">
    <property type="entry name" value="SUGAR_TRANSPORT_1"/>
    <property type="match status" value="1"/>
</dbReference>
<feature type="transmembrane region" description="Helical" evidence="6">
    <location>
        <begin position="12"/>
        <end position="37"/>
    </location>
</feature>
<gene>
    <name evidence="8" type="ORF">C7437_106132</name>
</gene>
<dbReference type="InterPro" id="IPR052714">
    <property type="entry name" value="MFS_Exporter"/>
</dbReference>
<comment type="subcellular location">
    <subcellularLocation>
        <location evidence="1">Cell membrane</location>
        <topology evidence="1">Multi-pass membrane protein</topology>
    </subcellularLocation>
</comment>
<dbReference type="GO" id="GO:0005886">
    <property type="term" value="C:plasma membrane"/>
    <property type="evidence" value="ECO:0007669"/>
    <property type="project" value="UniProtKB-SubCell"/>
</dbReference>
<dbReference type="OrthoDB" id="9814001at2"/>
<evidence type="ECO:0000256" key="6">
    <source>
        <dbReference type="SAM" id="Phobius"/>
    </source>
</evidence>
<keyword evidence="9" id="KW-1185">Reference proteome</keyword>
<evidence type="ECO:0000313" key="9">
    <source>
        <dbReference type="Proteomes" id="UP000248646"/>
    </source>
</evidence>
<dbReference type="PANTHER" id="PTHR23531">
    <property type="entry name" value="QUINOLENE RESISTANCE PROTEIN NORA"/>
    <property type="match status" value="1"/>
</dbReference>
<dbReference type="PANTHER" id="PTHR23531:SF1">
    <property type="entry name" value="QUINOLENE RESISTANCE PROTEIN NORA"/>
    <property type="match status" value="1"/>
</dbReference>
<feature type="transmembrane region" description="Helical" evidence="6">
    <location>
        <begin position="282"/>
        <end position="312"/>
    </location>
</feature>
<dbReference type="SUPFAM" id="SSF103473">
    <property type="entry name" value="MFS general substrate transporter"/>
    <property type="match status" value="1"/>
</dbReference>
<reference evidence="8 9" key="1">
    <citation type="submission" date="2018-06" db="EMBL/GenBank/DDBJ databases">
        <title>Genomic Encyclopedia of Type Strains, Phase IV (KMG-IV): sequencing the most valuable type-strain genomes for metagenomic binning, comparative biology and taxonomic classification.</title>
        <authorList>
            <person name="Goeker M."/>
        </authorList>
    </citation>
    <scope>NUCLEOTIDE SEQUENCE [LARGE SCALE GENOMIC DNA]</scope>
    <source>
        <strain evidence="8 9">DSM 5</strain>
    </source>
</reference>
<keyword evidence="2" id="KW-0813">Transport</keyword>
<sequence>MTQSRPKLWTKDFIVVSSVNFLITLVFYLLLVTIAVYAVDELHATTSQAGLVTGIFIIGTLVGRLIIGRVIDLIGRKKTLFIGLALFILATSLYYVNLGLTFLLFNRFLHGLTLGIASTAAGTIVAQIIPMTRKGEGIGYFSMSATLATAFGPFIGIYMNQHTSFSVIFGFCLILGIFSLCTTFFLYVPKTDKPIKTAESKGFKFSSFIEPKALPIAIITFVIAFCYSSVLSFINFYAIEIDLVEAASFFFIVYAIVVLLSRPFTGRLVDVKGANYIMYPGFFILGAGMILLSMAGTSFVFLLAGALIGLGFGNMQSTTQAVAVKLTPTHRMGLATSTFFIFLDAGFGFGPYILGSIIPLTGYRTLYVILGALVILTIIPYFFLYGRKEKAILLAE</sequence>
<dbReference type="EMBL" id="QKZI01000006">
    <property type="protein sequence ID" value="PZX03707.1"/>
    <property type="molecule type" value="Genomic_DNA"/>
</dbReference>
<evidence type="ECO:0000256" key="4">
    <source>
        <dbReference type="ARBA" id="ARBA00022989"/>
    </source>
</evidence>
<organism evidence="8 9">
    <name type="scientific">Psychrobacillus insolitus</name>
    <dbReference type="NCBI Taxonomy" id="1461"/>
    <lineage>
        <taxon>Bacteria</taxon>
        <taxon>Bacillati</taxon>
        <taxon>Bacillota</taxon>
        <taxon>Bacilli</taxon>
        <taxon>Bacillales</taxon>
        <taxon>Bacillaceae</taxon>
        <taxon>Psychrobacillus</taxon>
    </lineage>
</organism>
<dbReference type="AlphaFoldDB" id="A0A2W7ME12"/>
<dbReference type="RefSeq" id="WP_111440164.1">
    <property type="nucleotide sequence ID" value="NZ_QKZI01000006.1"/>
</dbReference>
<dbReference type="CDD" id="cd17489">
    <property type="entry name" value="MFS_YfcJ_like"/>
    <property type="match status" value="1"/>
</dbReference>
<evidence type="ECO:0000256" key="3">
    <source>
        <dbReference type="ARBA" id="ARBA00022692"/>
    </source>
</evidence>
<accession>A0A2W7ME12</accession>
<dbReference type="GO" id="GO:0022857">
    <property type="term" value="F:transmembrane transporter activity"/>
    <property type="evidence" value="ECO:0007669"/>
    <property type="project" value="InterPro"/>
</dbReference>
<feature type="transmembrane region" description="Helical" evidence="6">
    <location>
        <begin position="49"/>
        <end position="67"/>
    </location>
</feature>
<dbReference type="PROSITE" id="PS50850">
    <property type="entry name" value="MFS"/>
    <property type="match status" value="1"/>
</dbReference>
<evidence type="ECO:0000256" key="5">
    <source>
        <dbReference type="ARBA" id="ARBA00023136"/>
    </source>
</evidence>